<dbReference type="EMBL" id="KE164716">
    <property type="protein sequence ID" value="EPQ19718.1"/>
    <property type="molecule type" value="Genomic_DNA"/>
</dbReference>
<protein>
    <submittedName>
        <fullName evidence="2">Uncharacterized protein</fullName>
    </submittedName>
</protein>
<name>S7Q8L0_MYOBR</name>
<proteinExistence type="predicted"/>
<organism evidence="2 3">
    <name type="scientific">Myotis brandtii</name>
    <name type="common">Brandt's bat</name>
    <dbReference type="NCBI Taxonomy" id="109478"/>
    <lineage>
        <taxon>Eukaryota</taxon>
        <taxon>Metazoa</taxon>
        <taxon>Chordata</taxon>
        <taxon>Craniata</taxon>
        <taxon>Vertebrata</taxon>
        <taxon>Euteleostomi</taxon>
        <taxon>Mammalia</taxon>
        <taxon>Eutheria</taxon>
        <taxon>Laurasiatheria</taxon>
        <taxon>Chiroptera</taxon>
        <taxon>Yangochiroptera</taxon>
        <taxon>Vespertilionidae</taxon>
        <taxon>Myotis</taxon>
    </lineage>
</organism>
<sequence>MEQETIFLEGWAEDSATPLTINGSASALLEPPLALSPLLSQLDVPANARHKPRALERKEPAEDSVWRRFLGGCRDEFFAELHAAGQHGPDHAEKLIFSEKKEADKEEPM</sequence>
<dbReference type="AlphaFoldDB" id="S7Q8L0"/>
<accession>S7Q8L0</accession>
<feature type="region of interest" description="Disordered" evidence="1">
    <location>
        <begin position="85"/>
        <end position="109"/>
    </location>
</feature>
<keyword evidence="3" id="KW-1185">Reference proteome</keyword>
<evidence type="ECO:0000256" key="1">
    <source>
        <dbReference type="SAM" id="MobiDB-lite"/>
    </source>
</evidence>
<gene>
    <name evidence="2" type="ORF">D623_10025729</name>
</gene>
<reference evidence="2 3" key="1">
    <citation type="journal article" date="2013" name="Nat. Commun.">
        <title>Genome analysis reveals insights into physiology and longevity of the Brandt's bat Myotis brandtii.</title>
        <authorList>
            <person name="Seim I."/>
            <person name="Fang X."/>
            <person name="Xiong Z."/>
            <person name="Lobanov A.V."/>
            <person name="Huang Z."/>
            <person name="Ma S."/>
            <person name="Feng Y."/>
            <person name="Turanov A.A."/>
            <person name="Zhu Y."/>
            <person name="Lenz T.L."/>
            <person name="Gerashchenko M.V."/>
            <person name="Fan D."/>
            <person name="Hee Yim S."/>
            <person name="Yao X."/>
            <person name="Jordan D."/>
            <person name="Xiong Y."/>
            <person name="Ma Y."/>
            <person name="Lyapunov A.N."/>
            <person name="Chen G."/>
            <person name="Kulakova O.I."/>
            <person name="Sun Y."/>
            <person name="Lee S.G."/>
            <person name="Bronson R.T."/>
            <person name="Moskalev A.A."/>
            <person name="Sunyaev S.R."/>
            <person name="Zhang G."/>
            <person name="Krogh A."/>
            <person name="Wang J."/>
            <person name="Gladyshev V.N."/>
        </authorList>
    </citation>
    <scope>NUCLEOTIDE SEQUENCE [LARGE SCALE GENOMIC DNA]</scope>
</reference>
<evidence type="ECO:0000313" key="2">
    <source>
        <dbReference type="EMBL" id="EPQ19718.1"/>
    </source>
</evidence>
<feature type="compositionally biased region" description="Basic and acidic residues" evidence="1">
    <location>
        <begin position="88"/>
        <end position="109"/>
    </location>
</feature>
<dbReference type="Proteomes" id="UP000052978">
    <property type="component" value="Unassembled WGS sequence"/>
</dbReference>
<evidence type="ECO:0000313" key="3">
    <source>
        <dbReference type="Proteomes" id="UP000052978"/>
    </source>
</evidence>